<dbReference type="AlphaFoldDB" id="A0A1I1R7S7"/>
<organism evidence="1 2">
    <name type="scientific">Algibacter pectinivorans</name>
    <dbReference type="NCBI Taxonomy" id="870482"/>
    <lineage>
        <taxon>Bacteria</taxon>
        <taxon>Pseudomonadati</taxon>
        <taxon>Bacteroidota</taxon>
        <taxon>Flavobacteriia</taxon>
        <taxon>Flavobacteriales</taxon>
        <taxon>Flavobacteriaceae</taxon>
        <taxon>Algibacter</taxon>
    </lineage>
</organism>
<accession>A0A1I1R7S7</accession>
<sequence>MANVRNLKKDINYVLGDIIEAVYVWEYSNTDKDTKSSEAIIDEAIATFDALIVKVNEKDVENPKAHFKAINAELESKGRELIEKINKLG</sequence>
<gene>
    <name evidence="1" type="ORF">SAMN04487987_1096</name>
</gene>
<evidence type="ECO:0000313" key="1">
    <source>
        <dbReference type="EMBL" id="SFD30396.1"/>
    </source>
</evidence>
<dbReference type="OrthoDB" id="1121857at2"/>
<protein>
    <submittedName>
        <fullName evidence="1">Uncharacterized protein</fullName>
    </submittedName>
</protein>
<reference evidence="2" key="1">
    <citation type="submission" date="2016-10" db="EMBL/GenBank/DDBJ databases">
        <authorList>
            <person name="Varghese N."/>
            <person name="Submissions S."/>
        </authorList>
    </citation>
    <scope>NUCLEOTIDE SEQUENCE [LARGE SCALE GENOMIC DNA]</scope>
    <source>
        <strain evidence="2">DSM 25730</strain>
    </source>
</reference>
<evidence type="ECO:0000313" key="2">
    <source>
        <dbReference type="Proteomes" id="UP000199439"/>
    </source>
</evidence>
<proteinExistence type="predicted"/>
<dbReference type="EMBL" id="FOMI01000009">
    <property type="protein sequence ID" value="SFD30396.1"/>
    <property type="molecule type" value="Genomic_DNA"/>
</dbReference>
<dbReference type="Proteomes" id="UP000199439">
    <property type="component" value="Unassembled WGS sequence"/>
</dbReference>
<keyword evidence="2" id="KW-1185">Reference proteome</keyword>
<name>A0A1I1R7S7_9FLAO</name>
<dbReference type="RefSeq" id="WP_092852774.1">
    <property type="nucleotide sequence ID" value="NZ_FOMI01000009.1"/>
</dbReference>
<dbReference type="STRING" id="870482.SAMN04487987_1096"/>